<evidence type="ECO:0000256" key="3">
    <source>
        <dbReference type="ARBA" id="ARBA00022989"/>
    </source>
</evidence>
<comment type="caution">
    <text evidence="7">The sequence shown here is derived from an EMBL/GenBank/DDBJ whole genome shotgun (WGS) entry which is preliminary data.</text>
</comment>
<protein>
    <recommendedName>
        <fullName evidence="6">G-protein coupled receptors family 1 profile domain-containing protein</fullName>
    </recommendedName>
</protein>
<evidence type="ECO:0000256" key="5">
    <source>
        <dbReference type="SAM" id="Phobius"/>
    </source>
</evidence>
<feature type="domain" description="G-protein coupled receptors family 1 profile" evidence="6">
    <location>
        <begin position="19"/>
        <end position="173"/>
    </location>
</feature>
<dbReference type="OrthoDB" id="6146406at2759"/>
<feature type="transmembrane region" description="Helical" evidence="5">
    <location>
        <begin position="80"/>
        <end position="101"/>
    </location>
</feature>
<dbReference type="GO" id="GO:0016020">
    <property type="term" value="C:membrane"/>
    <property type="evidence" value="ECO:0007669"/>
    <property type="project" value="UniProtKB-SubCell"/>
</dbReference>
<dbReference type="Gene3D" id="1.20.1070.10">
    <property type="entry name" value="Rhodopsin 7-helix transmembrane proteins"/>
    <property type="match status" value="1"/>
</dbReference>
<evidence type="ECO:0000313" key="7">
    <source>
        <dbReference type="EMBL" id="RUS75764.1"/>
    </source>
</evidence>
<keyword evidence="8" id="KW-1185">Reference proteome</keyword>
<dbReference type="InterPro" id="IPR052954">
    <property type="entry name" value="GPCR-Ligand_Int"/>
</dbReference>
<evidence type="ECO:0000259" key="6">
    <source>
        <dbReference type="PROSITE" id="PS50262"/>
    </source>
</evidence>
<proteinExistence type="predicted"/>
<dbReference type="AlphaFoldDB" id="A0A433T2E2"/>
<organism evidence="7 8">
    <name type="scientific">Elysia chlorotica</name>
    <name type="common">Eastern emerald elysia</name>
    <name type="synonym">Sea slug</name>
    <dbReference type="NCBI Taxonomy" id="188477"/>
    <lineage>
        <taxon>Eukaryota</taxon>
        <taxon>Metazoa</taxon>
        <taxon>Spiralia</taxon>
        <taxon>Lophotrochozoa</taxon>
        <taxon>Mollusca</taxon>
        <taxon>Gastropoda</taxon>
        <taxon>Heterobranchia</taxon>
        <taxon>Euthyneura</taxon>
        <taxon>Panpulmonata</taxon>
        <taxon>Sacoglossa</taxon>
        <taxon>Placobranchoidea</taxon>
        <taxon>Plakobranchidae</taxon>
        <taxon>Elysia</taxon>
    </lineage>
</organism>
<keyword evidence="3 5" id="KW-1133">Transmembrane helix</keyword>
<dbReference type="InterPro" id="IPR019430">
    <property type="entry name" value="7TM_GPCR_serpentine_rcpt_Srx"/>
</dbReference>
<feature type="transmembrane region" description="Helical" evidence="5">
    <location>
        <begin position="39"/>
        <end position="60"/>
    </location>
</feature>
<dbReference type="EMBL" id="RQTK01000713">
    <property type="protein sequence ID" value="RUS75764.1"/>
    <property type="molecule type" value="Genomic_DNA"/>
</dbReference>
<sequence length="173" mass="19300">MRNVYGVLLTLIASFGIVGNVFCLVILPKTGGSKSAIVMLFTLGVYDTLFLASGIFLKYLPSITFLGHTPVVLSNLVSPVMYPVILLSHLGAAYTTVAISGERCIAITAPLKVTQWLTTRRVKVVTVLILVWSLAYNIPRILFFAPRAYWESSINSTWYRLEPTDFSKYREFL</sequence>
<dbReference type="PANTHER" id="PTHR46641:SF2">
    <property type="entry name" value="FMRFAMIDE RECEPTOR"/>
    <property type="match status" value="1"/>
</dbReference>
<name>A0A433T2E2_ELYCH</name>
<evidence type="ECO:0000256" key="2">
    <source>
        <dbReference type="ARBA" id="ARBA00022692"/>
    </source>
</evidence>
<evidence type="ECO:0000256" key="4">
    <source>
        <dbReference type="ARBA" id="ARBA00023136"/>
    </source>
</evidence>
<feature type="non-terminal residue" evidence="7">
    <location>
        <position position="173"/>
    </location>
</feature>
<dbReference type="PROSITE" id="PS50262">
    <property type="entry name" value="G_PROTEIN_RECEP_F1_2"/>
    <property type="match status" value="1"/>
</dbReference>
<reference evidence="7 8" key="1">
    <citation type="submission" date="2019-01" db="EMBL/GenBank/DDBJ databases">
        <title>A draft genome assembly of the solar-powered sea slug Elysia chlorotica.</title>
        <authorList>
            <person name="Cai H."/>
            <person name="Li Q."/>
            <person name="Fang X."/>
            <person name="Li J."/>
            <person name="Curtis N.E."/>
            <person name="Altenburger A."/>
            <person name="Shibata T."/>
            <person name="Feng M."/>
            <person name="Maeda T."/>
            <person name="Schwartz J.A."/>
            <person name="Shigenobu S."/>
            <person name="Lundholm N."/>
            <person name="Nishiyama T."/>
            <person name="Yang H."/>
            <person name="Hasebe M."/>
            <person name="Li S."/>
            <person name="Pierce S.K."/>
            <person name="Wang J."/>
        </authorList>
    </citation>
    <scope>NUCLEOTIDE SEQUENCE [LARGE SCALE GENOMIC DNA]</scope>
    <source>
        <strain evidence="7">EC2010</strain>
        <tissue evidence="7">Whole organism of an adult</tissue>
    </source>
</reference>
<comment type="subcellular location">
    <subcellularLocation>
        <location evidence="1">Membrane</location>
    </subcellularLocation>
</comment>
<keyword evidence="2 5" id="KW-0812">Transmembrane</keyword>
<feature type="transmembrane region" description="Helical" evidence="5">
    <location>
        <begin position="6"/>
        <end position="27"/>
    </location>
</feature>
<evidence type="ECO:0000256" key="1">
    <source>
        <dbReference type="ARBA" id="ARBA00004370"/>
    </source>
</evidence>
<dbReference type="SUPFAM" id="SSF81321">
    <property type="entry name" value="Family A G protein-coupled receptor-like"/>
    <property type="match status" value="1"/>
</dbReference>
<evidence type="ECO:0000313" key="8">
    <source>
        <dbReference type="Proteomes" id="UP000271974"/>
    </source>
</evidence>
<dbReference type="Pfam" id="PF10328">
    <property type="entry name" value="7TM_GPCR_Srx"/>
    <property type="match status" value="1"/>
</dbReference>
<accession>A0A433T2E2</accession>
<dbReference type="InterPro" id="IPR017452">
    <property type="entry name" value="GPCR_Rhodpsn_7TM"/>
</dbReference>
<feature type="transmembrane region" description="Helical" evidence="5">
    <location>
        <begin position="122"/>
        <end position="143"/>
    </location>
</feature>
<dbReference type="STRING" id="188477.A0A433T2E2"/>
<keyword evidence="4 5" id="KW-0472">Membrane</keyword>
<dbReference type="PANTHER" id="PTHR46641">
    <property type="entry name" value="FMRFAMIDE RECEPTOR-RELATED"/>
    <property type="match status" value="1"/>
</dbReference>
<dbReference type="Proteomes" id="UP000271974">
    <property type="component" value="Unassembled WGS sequence"/>
</dbReference>
<gene>
    <name evidence="7" type="ORF">EGW08_016469</name>
</gene>